<dbReference type="PANTHER" id="PTHR46190:SF1">
    <property type="entry name" value="SI:CH211-201H21.5"/>
    <property type="match status" value="1"/>
</dbReference>
<dbReference type="AlphaFoldDB" id="G3VWU8"/>
<protein>
    <recommendedName>
        <fullName evidence="2">Inosine/uridine-preferring nucleoside hydrolase domain-containing protein</fullName>
    </recommendedName>
</protein>
<dbReference type="PANTHER" id="PTHR46190">
    <property type="entry name" value="SI:CH211-201H21.5-RELATED"/>
    <property type="match status" value="1"/>
</dbReference>
<evidence type="ECO:0000313" key="4">
    <source>
        <dbReference type="Proteomes" id="UP000007648"/>
    </source>
</evidence>
<feature type="domain" description="Inosine/uridine-preferring nucleoside hydrolase" evidence="2">
    <location>
        <begin position="9"/>
        <end position="314"/>
    </location>
</feature>
<dbReference type="KEGG" id="shr:100919505"/>
<organism evidence="3 4">
    <name type="scientific">Sarcophilus harrisii</name>
    <name type="common">Tasmanian devil</name>
    <name type="synonym">Sarcophilus laniarius</name>
    <dbReference type="NCBI Taxonomy" id="9305"/>
    <lineage>
        <taxon>Eukaryota</taxon>
        <taxon>Metazoa</taxon>
        <taxon>Chordata</taxon>
        <taxon>Craniata</taxon>
        <taxon>Vertebrata</taxon>
        <taxon>Euteleostomi</taxon>
        <taxon>Mammalia</taxon>
        <taxon>Metatheria</taxon>
        <taxon>Dasyuromorphia</taxon>
        <taxon>Dasyuridae</taxon>
        <taxon>Sarcophilus</taxon>
    </lineage>
</organism>
<dbReference type="GO" id="GO:0016799">
    <property type="term" value="F:hydrolase activity, hydrolyzing N-glycosyl compounds"/>
    <property type="evidence" value="ECO:0007669"/>
    <property type="project" value="InterPro"/>
</dbReference>
<evidence type="ECO:0000313" key="3">
    <source>
        <dbReference type="Ensembl" id="ENSSHAP00000007653.2"/>
    </source>
</evidence>
<dbReference type="SUPFAM" id="SSF53590">
    <property type="entry name" value="Nucleoside hydrolase"/>
    <property type="match status" value="1"/>
</dbReference>
<dbReference type="InterPro" id="IPR052775">
    <property type="entry name" value="IUN_hydrolase"/>
</dbReference>
<evidence type="ECO:0000256" key="1">
    <source>
        <dbReference type="ARBA" id="ARBA00009176"/>
    </source>
</evidence>
<reference evidence="3" key="2">
    <citation type="submission" date="2025-08" db="UniProtKB">
        <authorList>
            <consortium name="Ensembl"/>
        </authorList>
    </citation>
    <scope>IDENTIFICATION</scope>
</reference>
<keyword evidence="4" id="KW-1185">Reference proteome</keyword>
<dbReference type="STRING" id="9305.ENSSHAP00000007653"/>
<gene>
    <name evidence="3" type="primary">LOC100919505</name>
</gene>
<reference evidence="3" key="3">
    <citation type="submission" date="2025-09" db="UniProtKB">
        <authorList>
            <consortium name="Ensembl"/>
        </authorList>
    </citation>
    <scope>IDENTIFICATION</scope>
</reference>
<dbReference type="GeneID" id="100919505"/>
<name>G3VWU8_SARHA</name>
<dbReference type="CDD" id="cd02649">
    <property type="entry name" value="nuc_hydro_CeIAG"/>
    <property type="match status" value="1"/>
</dbReference>
<reference evidence="3 4" key="1">
    <citation type="journal article" date="2011" name="Proc. Natl. Acad. Sci. U.S.A.">
        <title>Genetic diversity and population structure of the endangered marsupial Sarcophilus harrisii (Tasmanian devil).</title>
        <authorList>
            <person name="Miller W."/>
            <person name="Hayes V.M."/>
            <person name="Ratan A."/>
            <person name="Petersen D.C."/>
            <person name="Wittekindt N.E."/>
            <person name="Miller J."/>
            <person name="Walenz B."/>
            <person name="Knight J."/>
            <person name="Qi J."/>
            <person name="Zhao F."/>
            <person name="Wang Q."/>
            <person name="Bedoya-Reina O.C."/>
            <person name="Katiyar N."/>
            <person name="Tomsho L.P."/>
            <person name="Kasson L.M."/>
            <person name="Hardie R.A."/>
            <person name="Woodbridge P."/>
            <person name="Tindall E.A."/>
            <person name="Bertelsen M.F."/>
            <person name="Dixon D."/>
            <person name="Pyecroft S."/>
            <person name="Helgen K.M."/>
            <person name="Lesk A.M."/>
            <person name="Pringle T.H."/>
            <person name="Patterson N."/>
            <person name="Zhang Y."/>
            <person name="Kreiss A."/>
            <person name="Woods G.M."/>
            <person name="Jones M.E."/>
            <person name="Schuster S.C."/>
        </authorList>
    </citation>
    <scope>NUCLEOTIDE SEQUENCE [LARGE SCALE GENOMIC DNA]</scope>
</reference>
<evidence type="ECO:0000259" key="2">
    <source>
        <dbReference type="Pfam" id="PF01156"/>
    </source>
</evidence>
<dbReference type="Gene3D" id="3.90.245.10">
    <property type="entry name" value="Ribonucleoside hydrolase-like"/>
    <property type="match status" value="1"/>
</dbReference>
<sequence>MSAMEKKLLVIDVDAGVDDAVALMMALGAPNVEVLGITCCFGNTSVDNVCKNVLRVLQKCNSLQIPVYKGASSPFLNNPKSDNYFGKDGLGDIPDLDAPELDKLQQEHAVPAMIRIINQLPGQVTLVATAPLTNLALAVKMDPSLPMKIKNLFMMGGNMNSRGNMDACSEFNFAADPEAAYTVLNEYICPTYIATWEFVCMYTLSWEFYEQWTSQNSNKAKFLREINAYTVANLKKHVQKSTTLFWTPGYMPSDCFAIAAAIENDFITKTIVCAVSVELAGFHTRGMMVLDVDNKLQKKNQVSIMMECNVEKFKILLINSLK</sequence>
<dbReference type="Proteomes" id="UP000007648">
    <property type="component" value="Unassembled WGS sequence"/>
</dbReference>
<dbReference type="InParanoid" id="G3VWU8"/>
<dbReference type="InterPro" id="IPR001910">
    <property type="entry name" value="Inosine/uridine_hydrolase_dom"/>
</dbReference>
<proteinExistence type="inferred from homology"/>
<accession>G3VWU8</accession>
<dbReference type="InterPro" id="IPR036452">
    <property type="entry name" value="Ribo_hydro-like"/>
</dbReference>
<comment type="similarity">
    <text evidence="1">Belongs to the IUNH family.</text>
</comment>
<dbReference type="Ensembl" id="ENSSHAT00000007716.2">
    <property type="protein sequence ID" value="ENSSHAP00000007653.2"/>
    <property type="gene ID" value="ENSSHAG00000006648.2"/>
</dbReference>
<dbReference type="eggNOG" id="KOG2938">
    <property type="taxonomic scope" value="Eukaryota"/>
</dbReference>
<dbReference type="Pfam" id="PF01156">
    <property type="entry name" value="IU_nuc_hydro"/>
    <property type="match status" value="1"/>
</dbReference>
<dbReference type="RefSeq" id="XP_003765691.4">
    <property type="nucleotide sequence ID" value="XM_003765643.4"/>
</dbReference>
<dbReference type="GeneTree" id="ENSGT00940000164275"/>
<dbReference type="OrthoDB" id="432381at2759"/>